<evidence type="ECO:0000259" key="1">
    <source>
        <dbReference type="Pfam" id="PF00291"/>
    </source>
</evidence>
<protein>
    <submittedName>
        <fullName evidence="2">Cysteine synthase B</fullName>
    </submittedName>
</protein>
<feature type="non-terminal residue" evidence="2">
    <location>
        <position position="1"/>
    </location>
</feature>
<dbReference type="InterPro" id="IPR050214">
    <property type="entry name" value="Cys_Synth/Cystath_Beta-Synth"/>
</dbReference>
<dbReference type="InterPro" id="IPR001926">
    <property type="entry name" value="TrpB-like_PALP"/>
</dbReference>
<dbReference type="Pfam" id="PF00291">
    <property type="entry name" value="PALP"/>
    <property type="match status" value="1"/>
</dbReference>
<accession>T0YQS8</accession>
<dbReference type="InterPro" id="IPR036052">
    <property type="entry name" value="TrpB-like_PALP_sf"/>
</dbReference>
<feature type="domain" description="Tryptophan synthase beta chain-like PALP" evidence="1">
    <location>
        <begin position="5"/>
        <end position="284"/>
    </location>
</feature>
<reference evidence="2" key="1">
    <citation type="submission" date="2013-08" db="EMBL/GenBank/DDBJ databases">
        <authorList>
            <person name="Mendez C."/>
            <person name="Richter M."/>
            <person name="Ferrer M."/>
            <person name="Sanchez J."/>
        </authorList>
    </citation>
    <scope>NUCLEOTIDE SEQUENCE</scope>
</reference>
<organism evidence="2">
    <name type="scientific">mine drainage metagenome</name>
    <dbReference type="NCBI Taxonomy" id="410659"/>
    <lineage>
        <taxon>unclassified sequences</taxon>
        <taxon>metagenomes</taxon>
        <taxon>ecological metagenomes</taxon>
    </lineage>
</organism>
<name>T0YQS8_9ZZZZ</name>
<reference evidence="2" key="2">
    <citation type="journal article" date="2014" name="ISME J.">
        <title>Microbial stratification in low pH oxic and suboxic macroscopic growths along an acid mine drainage.</title>
        <authorList>
            <person name="Mendez-Garcia C."/>
            <person name="Mesa V."/>
            <person name="Sprenger R.R."/>
            <person name="Richter M."/>
            <person name="Diez M.S."/>
            <person name="Solano J."/>
            <person name="Bargiela R."/>
            <person name="Golyshina O.V."/>
            <person name="Manteca A."/>
            <person name="Ramos J.L."/>
            <person name="Gallego J.R."/>
            <person name="Llorente I."/>
            <person name="Martins Dos Santos V.A."/>
            <person name="Jensen O.N."/>
            <person name="Pelaez A.I."/>
            <person name="Sanchez J."/>
            <person name="Ferrer M."/>
        </authorList>
    </citation>
    <scope>NUCLEOTIDE SEQUENCE</scope>
</reference>
<proteinExistence type="predicted"/>
<dbReference type="AlphaFoldDB" id="T0YQS8"/>
<dbReference type="SUPFAM" id="SSF53686">
    <property type="entry name" value="Tryptophan synthase beta subunit-like PLP-dependent enzymes"/>
    <property type="match status" value="1"/>
</dbReference>
<sequence>EAYDFGIGKTPIFSFSHENGSNVYAKLEYFNRFGSIKDRAAFFMIKKAIQGSGGSLNKVIVEGSSGNTGIAIGYIATELGVTAEIIVPPGISPGTLEELKKTGANIIMSTGETNSVSTEGAINQAKKKARDNPGLFINLYQHGNESNTMSHVYTTGPEIEEALGKVPDYVAIGMGTGGSITGIGKYFKERSRKTKVYLIHPDDSSFIQGLRNFVSAKDKKIVLDNIDLIDGFLTITAEKAFSAVKHLADNYGIYAGHSSGANYYGAMELARSSGPADIVTVFPDSGVKYHDLYKARKLLSEEFMTELERKIRNVPSGSILLRN</sequence>
<gene>
    <name evidence="2" type="ORF">B1A_18851</name>
</gene>
<dbReference type="EMBL" id="AUZX01013906">
    <property type="protein sequence ID" value="EQD34112.1"/>
    <property type="molecule type" value="Genomic_DNA"/>
</dbReference>
<comment type="caution">
    <text evidence="2">The sequence shown here is derived from an EMBL/GenBank/DDBJ whole genome shotgun (WGS) entry which is preliminary data.</text>
</comment>
<dbReference type="PANTHER" id="PTHR10314">
    <property type="entry name" value="CYSTATHIONINE BETA-SYNTHASE"/>
    <property type="match status" value="1"/>
</dbReference>
<evidence type="ECO:0000313" key="2">
    <source>
        <dbReference type="EMBL" id="EQD34112.1"/>
    </source>
</evidence>
<dbReference type="Gene3D" id="3.40.50.1100">
    <property type="match status" value="2"/>
</dbReference>